<dbReference type="EMBL" id="ML996575">
    <property type="protein sequence ID" value="KAF2756392.1"/>
    <property type="molecule type" value="Genomic_DNA"/>
</dbReference>
<dbReference type="InterPro" id="IPR023631">
    <property type="entry name" value="Amidase_dom"/>
</dbReference>
<dbReference type="OrthoDB" id="6428749at2759"/>
<evidence type="ECO:0000256" key="1">
    <source>
        <dbReference type="SAM" id="MobiDB-lite"/>
    </source>
</evidence>
<organism evidence="3 4">
    <name type="scientific">Pseudovirgaria hyperparasitica</name>
    <dbReference type="NCBI Taxonomy" id="470096"/>
    <lineage>
        <taxon>Eukaryota</taxon>
        <taxon>Fungi</taxon>
        <taxon>Dikarya</taxon>
        <taxon>Ascomycota</taxon>
        <taxon>Pezizomycotina</taxon>
        <taxon>Dothideomycetes</taxon>
        <taxon>Dothideomycetes incertae sedis</taxon>
        <taxon>Acrospermales</taxon>
        <taxon>Acrospermaceae</taxon>
        <taxon>Pseudovirgaria</taxon>
    </lineage>
</organism>
<gene>
    <name evidence="3" type="ORF">EJ05DRAFT_517820</name>
</gene>
<dbReference type="GO" id="GO:0003824">
    <property type="term" value="F:catalytic activity"/>
    <property type="evidence" value="ECO:0007669"/>
    <property type="project" value="InterPro"/>
</dbReference>
<feature type="domain" description="Amidase" evidence="2">
    <location>
        <begin position="27"/>
        <end position="435"/>
    </location>
</feature>
<dbReference type="AlphaFoldDB" id="A0A6A6W0F9"/>
<reference evidence="3" key="1">
    <citation type="journal article" date="2020" name="Stud. Mycol.">
        <title>101 Dothideomycetes genomes: a test case for predicting lifestyles and emergence of pathogens.</title>
        <authorList>
            <person name="Haridas S."/>
            <person name="Albert R."/>
            <person name="Binder M."/>
            <person name="Bloem J."/>
            <person name="Labutti K."/>
            <person name="Salamov A."/>
            <person name="Andreopoulos B."/>
            <person name="Baker S."/>
            <person name="Barry K."/>
            <person name="Bills G."/>
            <person name="Bluhm B."/>
            <person name="Cannon C."/>
            <person name="Castanera R."/>
            <person name="Culley D."/>
            <person name="Daum C."/>
            <person name="Ezra D."/>
            <person name="Gonzalez J."/>
            <person name="Henrissat B."/>
            <person name="Kuo A."/>
            <person name="Liang C."/>
            <person name="Lipzen A."/>
            <person name="Lutzoni F."/>
            <person name="Magnuson J."/>
            <person name="Mondo S."/>
            <person name="Nolan M."/>
            <person name="Ohm R."/>
            <person name="Pangilinan J."/>
            <person name="Park H.-J."/>
            <person name="Ramirez L."/>
            <person name="Alfaro M."/>
            <person name="Sun H."/>
            <person name="Tritt A."/>
            <person name="Yoshinaga Y."/>
            <person name="Zwiers L.-H."/>
            <person name="Turgeon B."/>
            <person name="Goodwin S."/>
            <person name="Spatafora J."/>
            <person name="Crous P."/>
            <person name="Grigoriev I."/>
        </authorList>
    </citation>
    <scope>NUCLEOTIDE SEQUENCE</scope>
    <source>
        <strain evidence="3">CBS 121739</strain>
    </source>
</reference>
<dbReference type="Proteomes" id="UP000799437">
    <property type="component" value="Unassembled WGS sequence"/>
</dbReference>
<feature type="region of interest" description="Disordered" evidence="1">
    <location>
        <begin position="141"/>
        <end position="169"/>
    </location>
</feature>
<evidence type="ECO:0000313" key="4">
    <source>
        <dbReference type="Proteomes" id="UP000799437"/>
    </source>
</evidence>
<dbReference type="PANTHER" id="PTHR11895:SF7">
    <property type="entry name" value="GLUTAMYL-TRNA(GLN) AMIDOTRANSFERASE SUBUNIT A, MITOCHONDRIAL"/>
    <property type="match status" value="1"/>
</dbReference>
<dbReference type="Pfam" id="PF01425">
    <property type="entry name" value="Amidase"/>
    <property type="match status" value="1"/>
</dbReference>
<keyword evidence="4" id="KW-1185">Reference proteome</keyword>
<dbReference type="InterPro" id="IPR036928">
    <property type="entry name" value="AS_sf"/>
</dbReference>
<evidence type="ECO:0000313" key="3">
    <source>
        <dbReference type="EMBL" id="KAF2756392.1"/>
    </source>
</evidence>
<dbReference type="RefSeq" id="XP_033598843.1">
    <property type="nucleotide sequence ID" value="XM_033748685.1"/>
</dbReference>
<accession>A0A6A6W0F9</accession>
<evidence type="ECO:0000259" key="2">
    <source>
        <dbReference type="Pfam" id="PF01425"/>
    </source>
</evidence>
<dbReference type="InterPro" id="IPR000120">
    <property type="entry name" value="Amidase"/>
</dbReference>
<dbReference type="Gene3D" id="3.90.1300.10">
    <property type="entry name" value="Amidase signature (AS) domain"/>
    <property type="match status" value="1"/>
</dbReference>
<sequence length="457" mass="49479">MQDLYKLTAAEVASLLRSNNITVEEYARSLISRVKARDATVKAWAYFDEDLVLDEARKLDQVPQARRGPLHGIAIGVKDVIYTKDMPTQMGSTIYKDDAPKLDAAPVITLRNAGALIFGNPSSFTMLLKLIPAIGKTTTTEFASTTEGPATTNPHDSGRTPGGSSSGSGAAVADLQVPLALGTQTGGSMIRPASFNGVYALKPTWNSVSREGLKVYSLLLDTLGFFARSVEDLEMLADVLEIKDDEPSPETFNIKGAKIAFCKTEIWDQAGRGTQDALARGLELLSLHGAKLTELTLPPEFDDFPKSNKRLLFGEGRTTFLSEYNANGDKLDPFLIGVAENDEKITRKQYVEAIDRIATLRPKFDAIASEYDAVLTPSIPDEAPVGLKSTGSAAFNAMWTALHVPVANVPGFKGSNDMPIGLSLVVSRYHDRHLLQVAKEVGKIFSEEGGWKNTLVT</sequence>
<proteinExistence type="predicted"/>
<dbReference type="SUPFAM" id="SSF75304">
    <property type="entry name" value="Amidase signature (AS) enzymes"/>
    <property type="match status" value="1"/>
</dbReference>
<dbReference type="GeneID" id="54489739"/>
<dbReference type="PANTHER" id="PTHR11895">
    <property type="entry name" value="TRANSAMIDASE"/>
    <property type="match status" value="1"/>
</dbReference>
<protein>
    <submittedName>
        <fullName evidence="3">Amidase</fullName>
    </submittedName>
</protein>
<name>A0A6A6W0F9_9PEZI</name>